<dbReference type="Proteomes" id="UP000275772">
    <property type="component" value="Unassembled WGS sequence"/>
</dbReference>
<feature type="region of interest" description="Disordered" evidence="1">
    <location>
        <begin position="71"/>
        <end position="262"/>
    </location>
</feature>
<feature type="compositionally biased region" description="Basic and acidic residues" evidence="1">
    <location>
        <begin position="214"/>
        <end position="224"/>
    </location>
</feature>
<evidence type="ECO:0000313" key="3">
    <source>
        <dbReference type="Proteomes" id="UP000275772"/>
    </source>
</evidence>
<feature type="compositionally biased region" description="Low complexity" evidence="1">
    <location>
        <begin position="112"/>
        <end position="128"/>
    </location>
</feature>
<proteinExistence type="predicted"/>
<evidence type="ECO:0000313" key="2">
    <source>
        <dbReference type="EMBL" id="SZF03221.1"/>
    </source>
</evidence>
<name>A0A383USC7_BLUHO</name>
<accession>A0A383USC7</accession>
<gene>
    <name evidence="2" type="ORF">BLGHR1_14010</name>
</gene>
<evidence type="ECO:0008006" key="4">
    <source>
        <dbReference type="Google" id="ProtNLM"/>
    </source>
</evidence>
<sequence>MIRNARGTGFGGPSKATPSTLCQKCLKKGHYSYECKAVAQERPYVSRPSRTQQFFDPKLVPKLTSAVPQELTRKKGIADEQLASLKERGRRRSPQSDEDVAAKKFRRRDDSISSASISTISTCSSQSHSPPPRHEAYSSRKITNTASSKQEHMSQSKGNLSRTTESSFDQVDPKRKRRQELHSSDNPTSSPKSRFPIQTEAQHNKDAANASAVGRRDEVKRSVEKPGYGLIDNQGGEDNVQERDGQKKQPHNSRELSLSPFSKRLALTQAMNAERQNRCS</sequence>
<dbReference type="VEuPathDB" id="FungiDB:BLGHR1_14010"/>
<feature type="compositionally biased region" description="Polar residues" evidence="1">
    <location>
        <begin position="155"/>
        <end position="169"/>
    </location>
</feature>
<organism evidence="2 3">
    <name type="scientific">Blumeria hordei</name>
    <name type="common">Barley powdery mildew</name>
    <name type="synonym">Blumeria graminis f. sp. hordei</name>
    <dbReference type="NCBI Taxonomy" id="2867405"/>
    <lineage>
        <taxon>Eukaryota</taxon>
        <taxon>Fungi</taxon>
        <taxon>Dikarya</taxon>
        <taxon>Ascomycota</taxon>
        <taxon>Pezizomycotina</taxon>
        <taxon>Leotiomycetes</taxon>
        <taxon>Erysiphales</taxon>
        <taxon>Erysiphaceae</taxon>
        <taxon>Blumeria</taxon>
    </lineage>
</organism>
<dbReference type="EMBL" id="UNSH01000046">
    <property type="protein sequence ID" value="SZF03221.1"/>
    <property type="molecule type" value="Genomic_DNA"/>
</dbReference>
<reference evidence="2 3" key="1">
    <citation type="submission" date="2017-11" db="EMBL/GenBank/DDBJ databases">
        <authorList>
            <person name="Kracher B."/>
        </authorList>
    </citation>
    <scope>NUCLEOTIDE SEQUENCE [LARGE SCALE GENOMIC DNA]</scope>
    <source>
        <strain evidence="2 3">RACE1</strain>
    </source>
</reference>
<dbReference type="Pfam" id="PF13917">
    <property type="entry name" value="zf-CCHC_3"/>
    <property type="match status" value="1"/>
</dbReference>
<evidence type="ECO:0000256" key="1">
    <source>
        <dbReference type="SAM" id="MobiDB-lite"/>
    </source>
</evidence>
<dbReference type="AlphaFoldDB" id="A0A383USC7"/>
<protein>
    <recommendedName>
        <fullName evidence="4">Zinc knuckle-domain-containing protein</fullName>
    </recommendedName>
</protein>